<sequence>TSWKIVADDDFDLNCSQEFSLVLSSNTRKVLKPLKLKGYSELTANVPRVFAVPQTGMWFLNKGCVGDGNVTVYTGAGKDESEKLYLFRSWSCESVPDWIFSFDSVITIVVDPSVTYKVMYSTDLSADSKVVVAWGQAITILSSGRSDDLQNLGRGSNTAY</sequence>
<accession>A0AAV5TI04</accession>
<evidence type="ECO:0000313" key="1">
    <source>
        <dbReference type="EMBL" id="GMS93942.1"/>
    </source>
</evidence>
<name>A0AAV5TI04_9BILA</name>
<evidence type="ECO:0000313" key="2">
    <source>
        <dbReference type="Proteomes" id="UP001432027"/>
    </source>
</evidence>
<dbReference type="EMBL" id="BTSX01000004">
    <property type="protein sequence ID" value="GMS93942.1"/>
    <property type="molecule type" value="Genomic_DNA"/>
</dbReference>
<proteinExistence type="predicted"/>
<dbReference type="AlphaFoldDB" id="A0AAV5TI04"/>
<feature type="non-terminal residue" evidence="1">
    <location>
        <position position="1"/>
    </location>
</feature>
<feature type="non-terminal residue" evidence="1">
    <location>
        <position position="160"/>
    </location>
</feature>
<dbReference type="Proteomes" id="UP001432027">
    <property type="component" value="Unassembled WGS sequence"/>
</dbReference>
<comment type="caution">
    <text evidence="1">The sequence shown here is derived from an EMBL/GenBank/DDBJ whole genome shotgun (WGS) entry which is preliminary data.</text>
</comment>
<reference evidence="1" key="1">
    <citation type="submission" date="2023-10" db="EMBL/GenBank/DDBJ databases">
        <title>Genome assembly of Pristionchus species.</title>
        <authorList>
            <person name="Yoshida K."/>
            <person name="Sommer R.J."/>
        </authorList>
    </citation>
    <scope>NUCLEOTIDE SEQUENCE</scope>
    <source>
        <strain evidence="1">RS0144</strain>
    </source>
</reference>
<dbReference type="PANTHER" id="PTHR31024">
    <property type="entry name" value="C-TYPE LECTIN"/>
    <property type="match status" value="1"/>
</dbReference>
<protein>
    <submittedName>
        <fullName evidence="1">Uncharacterized protein</fullName>
    </submittedName>
</protein>
<keyword evidence="2" id="KW-1185">Reference proteome</keyword>
<dbReference type="PANTHER" id="PTHR31024:SF3">
    <property type="entry name" value="C-TYPE LECTIN-RELATED"/>
    <property type="match status" value="1"/>
</dbReference>
<organism evidence="1 2">
    <name type="scientific">Pristionchus entomophagus</name>
    <dbReference type="NCBI Taxonomy" id="358040"/>
    <lineage>
        <taxon>Eukaryota</taxon>
        <taxon>Metazoa</taxon>
        <taxon>Ecdysozoa</taxon>
        <taxon>Nematoda</taxon>
        <taxon>Chromadorea</taxon>
        <taxon>Rhabditida</taxon>
        <taxon>Rhabditina</taxon>
        <taxon>Diplogasteromorpha</taxon>
        <taxon>Diplogasteroidea</taxon>
        <taxon>Neodiplogasteridae</taxon>
        <taxon>Pristionchus</taxon>
    </lineage>
</organism>
<gene>
    <name evidence="1" type="ORF">PENTCL1PPCAC_16117</name>
</gene>